<feature type="compositionally biased region" description="Low complexity" evidence="1">
    <location>
        <begin position="1282"/>
        <end position="1298"/>
    </location>
</feature>
<feature type="region of interest" description="Disordered" evidence="1">
    <location>
        <begin position="682"/>
        <end position="857"/>
    </location>
</feature>
<feature type="compositionally biased region" description="Basic and acidic residues" evidence="1">
    <location>
        <begin position="682"/>
        <end position="721"/>
    </location>
</feature>
<reference evidence="4" key="1">
    <citation type="journal article" date="2013" name="Nat. Biotechnol.">
        <title>Chinese hamster genome sequenced from sorted chromosomes.</title>
        <authorList>
            <person name="Brinkrolf K."/>
            <person name="Rupp O."/>
            <person name="Laux H."/>
            <person name="Kollin F."/>
            <person name="Ernst W."/>
            <person name="Linke B."/>
            <person name="Kofler R."/>
            <person name="Romand S."/>
            <person name="Hesse F."/>
            <person name="Budach W.E."/>
            <person name="Galosy S."/>
            <person name="Muller D."/>
            <person name="Noll T."/>
            <person name="Wienberg J."/>
            <person name="Jostock T."/>
            <person name="Leonard M."/>
            <person name="Grillari J."/>
            <person name="Tauch A."/>
            <person name="Goesmann A."/>
            <person name="Helk B."/>
            <person name="Mott J.E."/>
            <person name="Puhler A."/>
            <person name="Borth N."/>
        </authorList>
    </citation>
    <scope>NUCLEOTIDE SEQUENCE [LARGE SCALE GENOMIC DNA]</scope>
    <source>
        <strain evidence="4">17A/GY</strain>
    </source>
</reference>
<evidence type="ECO:0000256" key="1">
    <source>
        <dbReference type="SAM" id="MobiDB-lite"/>
    </source>
</evidence>
<evidence type="ECO:0000313" key="4">
    <source>
        <dbReference type="Proteomes" id="UP000030759"/>
    </source>
</evidence>
<feature type="compositionally biased region" description="Polar residues" evidence="1">
    <location>
        <begin position="346"/>
        <end position="355"/>
    </location>
</feature>
<feature type="region of interest" description="Disordered" evidence="1">
    <location>
        <begin position="342"/>
        <end position="379"/>
    </location>
</feature>
<feature type="compositionally biased region" description="Polar residues" evidence="1">
    <location>
        <begin position="1360"/>
        <end position="1374"/>
    </location>
</feature>
<feature type="compositionally biased region" description="Basic and acidic residues" evidence="1">
    <location>
        <begin position="1226"/>
        <end position="1237"/>
    </location>
</feature>
<feature type="compositionally biased region" description="Basic residues" evidence="1">
    <location>
        <begin position="406"/>
        <end position="425"/>
    </location>
</feature>
<feature type="domain" description="DUF4592" evidence="2">
    <location>
        <begin position="294"/>
        <end position="422"/>
    </location>
</feature>
<feature type="region of interest" description="Disordered" evidence="1">
    <location>
        <begin position="884"/>
        <end position="912"/>
    </location>
</feature>
<feature type="region of interest" description="Disordered" evidence="1">
    <location>
        <begin position="1051"/>
        <end position="1164"/>
    </location>
</feature>
<feature type="region of interest" description="Disordered" evidence="1">
    <location>
        <begin position="406"/>
        <end position="454"/>
    </location>
</feature>
<feature type="compositionally biased region" description="Low complexity" evidence="1">
    <location>
        <begin position="1132"/>
        <end position="1144"/>
    </location>
</feature>
<evidence type="ECO:0000259" key="2">
    <source>
        <dbReference type="Pfam" id="PF15262"/>
    </source>
</evidence>
<feature type="compositionally biased region" description="Polar residues" evidence="1">
    <location>
        <begin position="1445"/>
        <end position="1454"/>
    </location>
</feature>
<feature type="compositionally biased region" description="Polar residues" evidence="1">
    <location>
        <begin position="429"/>
        <end position="448"/>
    </location>
</feature>
<organism evidence="3 4">
    <name type="scientific">Cricetulus griseus</name>
    <name type="common">Chinese hamster</name>
    <name type="synonym">Cricetulus barabensis griseus</name>
    <dbReference type="NCBI Taxonomy" id="10029"/>
    <lineage>
        <taxon>Eukaryota</taxon>
        <taxon>Metazoa</taxon>
        <taxon>Chordata</taxon>
        <taxon>Craniata</taxon>
        <taxon>Vertebrata</taxon>
        <taxon>Euteleostomi</taxon>
        <taxon>Mammalia</taxon>
        <taxon>Eutheria</taxon>
        <taxon>Euarchontoglires</taxon>
        <taxon>Glires</taxon>
        <taxon>Rodentia</taxon>
        <taxon>Myomorpha</taxon>
        <taxon>Muroidea</taxon>
        <taxon>Cricetidae</taxon>
        <taxon>Cricetinae</taxon>
        <taxon>Cricetulus</taxon>
    </lineage>
</organism>
<proteinExistence type="predicted"/>
<feature type="region of interest" description="Disordered" evidence="1">
    <location>
        <begin position="139"/>
        <end position="171"/>
    </location>
</feature>
<dbReference type="Pfam" id="PF15262">
    <property type="entry name" value="DUF4592"/>
    <property type="match status" value="1"/>
</dbReference>
<feature type="compositionally biased region" description="Basic and acidic residues" evidence="1">
    <location>
        <begin position="1087"/>
        <end position="1097"/>
    </location>
</feature>
<dbReference type="GO" id="GO:2000813">
    <property type="term" value="P:negative regulation of barbed-end actin filament capping"/>
    <property type="evidence" value="ECO:0007669"/>
    <property type="project" value="TreeGrafter"/>
</dbReference>
<feature type="region of interest" description="Disordered" evidence="1">
    <location>
        <begin position="960"/>
        <end position="981"/>
    </location>
</feature>
<feature type="compositionally biased region" description="Basic and acidic residues" evidence="1">
    <location>
        <begin position="1311"/>
        <end position="1328"/>
    </location>
</feature>
<dbReference type="PANTHER" id="PTHR47574:SF3">
    <property type="entry name" value="CAPPING PROTEIN-INHIBITING REGULATOR OF ACTIN DYNAMICS"/>
    <property type="match status" value="1"/>
</dbReference>
<dbReference type="Proteomes" id="UP000030759">
    <property type="component" value="Unassembled WGS sequence"/>
</dbReference>
<accession>A0A061IQH9</accession>
<protein>
    <recommendedName>
        <fullName evidence="2">DUF4592 domain-containing protein</fullName>
    </recommendedName>
</protein>
<feature type="compositionally biased region" description="Acidic residues" evidence="1">
    <location>
        <begin position="89"/>
        <end position="118"/>
    </location>
</feature>
<feature type="compositionally biased region" description="Basic and acidic residues" evidence="1">
    <location>
        <begin position="1415"/>
        <end position="1440"/>
    </location>
</feature>
<gene>
    <name evidence="3" type="ORF">H671_1g1066</name>
</gene>
<feature type="region of interest" description="Disordered" evidence="1">
    <location>
        <begin position="519"/>
        <end position="584"/>
    </location>
</feature>
<feature type="compositionally biased region" description="Basic and acidic residues" evidence="1">
    <location>
        <begin position="1375"/>
        <end position="1398"/>
    </location>
</feature>
<feature type="compositionally biased region" description="Basic and acidic residues" evidence="1">
    <location>
        <begin position="997"/>
        <end position="1026"/>
    </location>
</feature>
<feature type="region of interest" description="Disordered" evidence="1">
    <location>
        <begin position="996"/>
        <end position="1034"/>
    </location>
</feature>
<feature type="compositionally biased region" description="Acidic residues" evidence="1">
    <location>
        <begin position="519"/>
        <end position="530"/>
    </location>
</feature>
<feature type="region of interest" description="Disordered" evidence="1">
    <location>
        <begin position="1413"/>
        <end position="1525"/>
    </location>
</feature>
<dbReference type="InterPro" id="IPR052853">
    <property type="entry name" value="Actin_dynamics_regulator"/>
</dbReference>
<dbReference type="GO" id="GO:0030277">
    <property type="term" value="P:maintenance of gastrointestinal epithelium"/>
    <property type="evidence" value="ECO:0007669"/>
    <property type="project" value="TreeGrafter"/>
</dbReference>
<dbReference type="EMBL" id="KE663574">
    <property type="protein sequence ID" value="ERE91288.1"/>
    <property type="molecule type" value="Genomic_DNA"/>
</dbReference>
<evidence type="ECO:0000313" key="3">
    <source>
        <dbReference type="EMBL" id="ERE91288.1"/>
    </source>
</evidence>
<dbReference type="PANTHER" id="PTHR47574">
    <property type="entry name" value="CANCER-RELATED REGULATOR OF ACTIN DYNAMICS"/>
    <property type="match status" value="1"/>
</dbReference>
<feature type="region of interest" description="Disordered" evidence="1">
    <location>
        <begin position="89"/>
        <end position="122"/>
    </location>
</feature>
<sequence length="1549" mass="172801">MASEEIKLTKNVHSEALSAQVSEPQTCLLFLMQKSGAYDFETACGNLPAQFCTYEFRVCMLIDRRAKALYSLHKLANLLCLILDDEDDDGDDDDDDDDDDVAEEDVDNDDVDDAVDVVDNDKKKGGKFQPFKKLFGKKKKKSSLLSEEESAGRQRQSRTPPSTSNGTFSSDEEILENSLRLYALLYSEMRIEGGGVEGLSEKEMWAESPLSQEEQKTESGEDIYHPNKMKHVVCIPGPSTILWERGHSPMTVFLSLMGEQKMSRQFKQCHRTTSWAKSKLFSRLSSMFLRQLGKNIKFGQRPSNAIPMKKAGSADASSDEDFFVTSPMEIVTHQDIVLLDTENKSSDTPSYSSPLNLPEAGSEMEEKVAPVKPSRPKRLLSSTGTIESVNLDAIPLAIARLDNSAAKHKLSVKPKNQRVSRKHRWLVQDRQNVPGSFESQSSVDQNGQPGEDKHIWHEEEPEPLDSHEDKRLQEEYWRELEAKCKRQKAEAAEKRRLEEQRRQALERRLWEESLRQELLEEEEGEEEDLQLEAGKAPPGEGRRSGLEEQRCAERELGEADHLEVEERRREQKEAERQEEKLRQRDAQRLEEELRQREAERQAEKLRQEEELRQLEAQRQEEELRQLEAQRQEEELRQLEAQRQEEELRKLEAQNQEEKLRQLEVQRQEEELRKLEAQKQEETLRQLEAQRQHAQEEEEARRMMLELRQEEELEADHIEELKGQAMQAPGPQVDEGPQSPEGESQPRLSDDSDQQSPLQRDLEKPEEQENLESVGQKEMAQEQKEEANAGSEPAGQRGDLSMECGGVDVEEREATQIDNPRPQEEQIGGTPASEDKNEAVPADKDRKVEELRWQEVDERQTMPRPYTFQVSSGGRQILFPKVNLSPVTPAKDTSSAPVTQEPPVPRGAAPHALPSALSIPHTAILVTGAQLCGPAVNLSQIKDTACKSLLGLSEEKRPVDVPTVEVRSSGSKARPPPESPSNAAALAEWASIRSRILKNAEGDQRGDREPVRAGDEPAPRVRCDSRGNLRRTPPVNAKFSIMPAWQKFSDGGAETFKQSLDGESVRKKLGPAPGEETTPQPPPAAAPEPRKSMEKQEVSQEPPDTTDGCKFAKDLPSFLVPGLPSPQKAASRTGSTTTLDSETTSEIGKPDPVVPGGEEKVSPFGIKLRRTNYSLRFQCDQQAEQKKKKRHSSTGDTVDGGTPAAGSDPGDKEPAAVALKHGTSLPQEKKLAPRRDSAESPSRGHSVAAAQLGLPPASSQTLVPEQDKAVSKTPPIQKPALAPKPTSQTPPSSPLSKLSRPYLVELLARRPGKVDSEPNEACKESRESSDNQPSSPALPEEPKGPKRDEEEVPEKKPASPPLSSSQQERPSLTSETGRKEKPMLQSRHSLDGSKLTEKVETAQPLWITLALQKQKGFREQQATREERRQAREAKQAEKLSKEAVSVSPQPGSSRGSRAGSLHKSATPSEEKKPETAVSRLQRREQLKKANTLPTSVTVEISDSGPPAPLVKEAPKRFSTPDAAPVSTEPAWLALAKRKAKAWSDCPQIIK</sequence>
<feature type="region of interest" description="Disordered" evidence="1">
    <location>
        <begin position="1176"/>
        <end position="1398"/>
    </location>
</feature>
<feature type="compositionally biased region" description="Polar residues" evidence="1">
    <location>
        <begin position="153"/>
        <end position="169"/>
    </location>
</feature>
<dbReference type="InterPro" id="IPR028030">
    <property type="entry name" value="DUF4592"/>
</dbReference>
<feature type="compositionally biased region" description="Basic and acidic residues" evidence="1">
    <location>
        <begin position="540"/>
        <end position="584"/>
    </location>
</feature>
<feature type="compositionally biased region" description="Polar residues" evidence="1">
    <location>
        <begin position="1490"/>
        <end position="1499"/>
    </location>
</feature>
<feature type="compositionally biased region" description="Basic and acidic residues" evidence="1">
    <location>
        <begin position="832"/>
        <end position="857"/>
    </location>
</feature>
<name>A0A061IQH9_CRIGR</name>
<feature type="compositionally biased region" description="Basic and acidic residues" evidence="1">
    <location>
        <begin position="1339"/>
        <end position="1356"/>
    </location>
</feature>